<dbReference type="CDD" id="cd16383">
    <property type="entry name" value="GUN4"/>
    <property type="match status" value="1"/>
</dbReference>
<dbReference type="AlphaFoldDB" id="F4XQ71"/>
<dbReference type="EMBL" id="GL890852">
    <property type="protein sequence ID" value="EGJ33300.1"/>
    <property type="molecule type" value="Genomic_DNA"/>
</dbReference>
<keyword evidence="4" id="KW-1185">Reference proteome</keyword>
<organism evidence="3 4">
    <name type="scientific">Moorena producens 3L</name>
    <dbReference type="NCBI Taxonomy" id="489825"/>
    <lineage>
        <taxon>Bacteria</taxon>
        <taxon>Bacillati</taxon>
        <taxon>Cyanobacteriota</taxon>
        <taxon>Cyanophyceae</taxon>
        <taxon>Coleofasciculales</taxon>
        <taxon>Coleofasciculaceae</taxon>
        <taxon>Moorena</taxon>
    </lineage>
</organism>
<dbReference type="PANTHER" id="PTHR34800">
    <property type="entry name" value="TETRAPYRROLE-BINDING PROTEIN, CHLOROPLASTIC"/>
    <property type="match status" value="1"/>
</dbReference>
<dbReference type="InterPro" id="IPR037215">
    <property type="entry name" value="GUN4-like_sf"/>
</dbReference>
<dbReference type="HOGENOM" id="CLU_097086_0_0_3"/>
<dbReference type="GO" id="GO:0030288">
    <property type="term" value="C:outer membrane-bounded periplasmic space"/>
    <property type="evidence" value="ECO:0007669"/>
    <property type="project" value="TreeGrafter"/>
</dbReference>
<dbReference type="eggNOG" id="COG4249">
    <property type="taxonomic scope" value="Bacteria"/>
</dbReference>
<gene>
    <name evidence="3" type="ORF">LYNGBM3L_37990</name>
</gene>
<accession>F4XQ71</accession>
<dbReference type="SUPFAM" id="SSF140869">
    <property type="entry name" value="GUN4-like"/>
    <property type="match status" value="1"/>
</dbReference>
<evidence type="ECO:0000313" key="3">
    <source>
        <dbReference type="EMBL" id="EGJ33300.1"/>
    </source>
</evidence>
<feature type="domain" description="GUN4 N-terminal ARM-like repeat" evidence="2">
    <location>
        <begin position="21"/>
        <end position="97"/>
    </location>
</feature>
<reference evidence="4" key="1">
    <citation type="journal article" date="2011" name="Proc. Natl. Acad. Sci. U.S.A.">
        <title>Genomic insights into the physiology and ecology of the marine filamentous cyanobacterium Lyngbya majuscula.</title>
        <authorList>
            <person name="Jones A.C."/>
            <person name="Monroe E.A."/>
            <person name="Podell S."/>
            <person name="Hess W.R."/>
            <person name="Klages S."/>
            <person name="Esquenazi E."/>
            <person name="Niessen S."/>
            <person name="Hoover H."/>
            <person name="Rothmann M."/>
            <person name="Lasken R.S."/>
            <person name="Yates J.R.III."/>
            <person name="Reinhardt R."/>
            <person name="Kube M."/>
            <person name="Burkart M.D."/>
            <person name="Allen E.E."/>
            <person name="Dorrestein P.C."/>
            <person name="Gerwick W.H."/>
            <person name="Gerwick L."/>
        </authorList>
    </citation>
    <scope>NUCLEOTIDE SEQUENCE [LARGE SCALE GENOMIC DNA]</scope>
    <source>
        <strain evidence="4">3L</strain>
    </source>
</reference>
<evidence type="ECO:0000313" key="4">
    <source>
        <dbReference type="Proteomes" id="UP000003959"/>
    </source>
</evidence>
<dbReference type="InterPro" id="IPR032192">
    <property type="entry name" value="GUN4_N"/>
</dbReference>
<dbReference type="Pfam" id="PF05419">
    <property type="entry name" value="GUN4"/>
    <property type="match status" value="1"/>
</dbReference>
<dbReference type="InterPro" id="IPR016024">
    <property type="entry name" value="ARM-type_fold"/>
</dbReference>
<evidence type="ECO:0000259" key="1">
    <source>
        <dbReference type="Pfam" id="PF05419"/>
    </source>
</evidence>
<dbReference type="PANTHER" id="PTHR34800:SF1">
    <property type="entry name" value="TETRAPYRROLE-BINDING PROTEIN, CHLOROPLASTIC"/>
    <property type="match status" value="1"/>
</dbReference>
<proteinExistence type="predicted"/>
<dbReference type="InterPro" id="IPR008629">
    <property type="entry name" value="GUN4-like"/>
</dbReference>
<dbReference type="Pfam" id="PF16416">
    <property type="entry name" value="GUN4_N"/>
    <property type="match status" value="1"/>
</dbReference>
<feature type="domain" description="GUN4-like" evidence="1">
    <location>
        <begin position="105"/>
        <end position="244"/>
    </location>
</feature>
<dbReference type="SUPFAM" id="SSF48371">
    <property type="entry name" value="ARM repeat"/>
    <property type="match status" value="1"/>
</dbReference>
<dbReference type="GO" id="GO:0046906">
    <property type="term" value="F:tetrapyrrole binding"/>
    <property type="evidence" value="ECO:0007669"/>
    <property type="project" value="TreeGrafter"/>
</dbReference>
<dbReference type="Proteomes" id="UP000003959">
    <property type="component" value="Unassembled WGS sequence"/>
</dbReference>
<protein>
    <recommendedName>
        <fullName evidence="5">GUN4 domain-containing protein</fullName>
    </recommendedName>
</protein>
<sequence>MQPQTLPFMSDQTARFPAEVSNTVAELQRQLKSSSEKKQQALIQELASTGTAGLDVLMEFLQEQHANPTILSAGFAYQALHQANMPKTNEFLQTYFPTGVVPLRSEAGIDYTPVQQLLVKQDFLAADRLTLEKLCELAGAAAVQRRWLYFSEVDNFPITDLQTIDILWVIHSQGKFGFSVQRELWLSLGKNWEKLWPKIGWKTGNRWTRYPHEFIWDLSAPKGHLPLSNQLRGVRVFSSLLSHPAWSTQTSLP</sequence>
<evidence type="ECO:0008006" key="5">
    <source>
        <dbReference type="Google" id="ProtNLM"/>
    </source>
</evidence>
<dbReference type="Gene3D" id="1.25.40.620">
    <property type="match status" value="1"/>
</dbReference>
<name>F4XQ71_9CYAN</name>
<dbReference type="Gene3D" id="1.10.10.1770">
    <property type="entry name" value="Gun4-like"/>
    <property type="match status" value="1"/>
</dbReference>
<evidence type="ECO:0000259" key="2">
    <source>
        <dbReference type="Pfam" id="PF16416"/>
    </source>
</evidence>